<keyword evidence="1" id="KW-0472">Membrane</keyword>
<keyword evidence="1" id="KW-0812">Transmembrane</keyword>
<feature type="transmembrane region" description="Helical" evidence="1">
    <location>
        <begin position="57"/>
        <end position="75"/>
    </location>
</feature>
<evidence type="ECO:0000313" key="2">
    <source>
        <dbReference type="EMBL" id="SMC36928.1"/>
    </source>
</evidence>
<keyword evidence="1" id="KW-1133">Transmembrane helix</keyword>
<dbReference type="Pfam" id="PF13630">
    <property type="entry name" value="SdpI"/>
    <property type="match status" value="1"/>
</dbReference>
<feature type="transmembrane region" description="Helical" evidence="1">
    <location>
        <begin position="81"/>
        <end position="99"/>
    </location>
</feature>
<dbReference type="InterPro" id="IPR025962">
    <property type="entry name" value="SdpI/YhfL"/>
</dbReference>
<sequence length="115" mass="13196">MANIFSTIFTSILFIGIGFYWFKYPPKNINNLYGYRTRRSMANQQIWDYANKIGAKMLLVLGVVTLVLGVFLVLVLPLMSIFLTIVLILIGLGVGMYWCETKLNRHFDKNGKPKE</sequence>
<dbReference type="RefSeq" id="WP_084059927.1">
    <property type="nucleotide sequence ID" value="NZ_FWXO01000001.1"/>
</dbReference>
<feature type="transmembrane region" description="Helical" evidence="1">
    <location>
        <begin position="6"/>
        <end position="22"/>
    </location>
</feature>
<dbReference type="STRING" id="504486.SAMN05660703_0633"/>
<proteinExistence type="predicted"/>
<dbReference type="Proteomes" id="UP000192360">
    <property type="component" value="Unassembled WGS sequence"/>
</dbReference>
<evidence type="ECO:0000313" key="3">
    <source>
        <dbReference type="Proteomes" id="UP000192360"/>
    </source>
</evidence>
<reference evidence="3" key="1">
    <citation type="submission" date="2017-04" db="EMBL/GenBank/DDBJ databases">
        <authorList>
            <person name="Varghese N."/>
            <person name="Submissions S."/>
        </authorList>
    </citation>
    <scope>NUCLEOTIDE SEQUENCE [LARGE SCALE GENOMIC DNA]</scope>
    <source>
        <strain evidence="3">DSM 21164</strain>
    </source>
</reference>
<name>A0A1W1YMJ1_9FLAO</name>
<evidence type="ECO:0000256" key="1">
    <source>
        <dbReference type="SAM" id="Phobius"/>
    </source>
</evidence>
<organism evidence="2 3">
    <name type="scientific">Cellulophaga tyrosinoxydans</name>
    <dbReference type="NCBI Taxonomy" id="504486"/>
    <lineage>
        <taxon>Bacteria</taxon>
        <taxon>Pseudomonadati</taxon>
        <taxon>Bacteroidota</taxon>
        <taxon>Flavobacteriia</taxon>
        <taxon>Flavobacteriales</taxon>
        <taxon>Flavobacteriaceae</taxon>
        <taxon>Cellulophaga</taxon>
    </lineage>
</organism>
<protein>
    <submittedName>
        <fullName evidence="2">SdpI/YhfL protein family protein</fullName>
    </submittedName>
</protein>
<dbReference type="EMBL" id="FWXO01000001">
    <property type="protein sequence ID" value="SMC36928.1"/>
    <property type="molecule type" value="Genomic_DNA"/>
</dbReference>
<accession>A0A1W1YMJ1</accession>
<gene>
    <name evidence="2" type="ORF">SAMN05660703_0633</name>
</gene>
<dbReference type="AlphaFoldDB" id="A0A1W1YMJ1"/>
<keyword evidence="3" id="KW-1185">Reference proteome</keyword>